<dbReference type="PROSITE" id="PS51257">
    <property type="entry name" value="PROKAR_LIPOPROTEIN"/>
    <property type="match status" value="1"/>
</dbReference>
<accession>A0A1H9VZA4</accession>
<proteinExistence type="predicted"/>
<feature type="signal peptide" evidence="2">
    <location>
        <begin position="1"/>
        <end position="21"/>
    </location>
</feature>
<evidence type="ECO:0000313" key="4">
    <source>
        <dbReference type="Proteomes" id="UP000182841"/>
    </source>
</evidence>
<keyword evidence="4" id="KW-1185">Reference proteome</keyword>
<evidence type="ECO:0000256" key="2">
    <source>
        <dbReference type="SAM" id="SignalP"/>
    </source>
</evidence>
<feature type="compositionally biased region" description="Low complexity" evidence="1">
    <location>
        <begin position="42"/>
        <end position="59"/>
    </location>
</feature>
<feature type="region of interest" description="Disordered" evidence="1">
    <location>
        <begin position="24"/>
        <end position="106"/>
    </location>
</feature>
<protein>
    <recommendedName>
        <fullName evidence="5">Lipoprotein</fullName>
    </recommendedName>
</protein>
<sequence length="199" mass="20033">MRTRRAIGAASLVLASTAVLAGCADDPKDKAFGGLGDLDDMPSAPSAPSFPSPSDSPGLSSGGGYSGGSGSGSDSGGLTGGSSPTPTVSAPPTYNPSAVGEVDGESCDYSRSSGRITYQVKIQNASADQAFRYSFSVRFKVGSSPSSTIATRTVGTAFKTVTVRGGADRTVSVHASYSNNQRFVYSCQVTTASKSPTSS</sequence>
<dbReference type="Proteomes" id="UP000182841">
    <property type="component" value="Unassembled WGS sequence"/>
</dbReference>
<feature type="chain" id="PRO_5038987874" description="Lipoprotein" evidence="2">
    <location>
        <begin position="22"/>
        <end position="199"/>
    </location>
</feature>
<feature type="compositionally biased region" description="Gly residues" evidence="1">
    <location>
        <begin position="60"/>
        <end position="80"/>
    </location>
</feature>
<dbReference type="EMBL" id="FOGO01000014">
    <property type="protein sequence ID" value="SES26613.1"/>
    <property type="molecule type" value="Genomic_DNA"/>
</dbReference>
<evidence type="ECO:0000313" key="3">
    <source>
        <dbReference type="EMBL" id="SES26613.1"/>
    </source>
</evidence>
<feature type="compositionally biased region" description="Low complexity" evidence="1">
    <location>
        <begin position="81"/>
        <end position="92"/>
    </location>
</feature>
<keyword evidence="2" id="KW-0732">Signal</keyword>
<evidence type="ECO:0008006" key="5">
    <source>
        <dbReference type="Google" id="ProtNLM"/>
    </source>
</evidence>
<gene>
    <name evidence="3" type="ORF">SAMN05421870_11427</name>
</gene>
<dbReference type="OrthoDB" id="4231128at2"/>
<evidence type="ECO:0000256" key="1">
    <source>
        <dbReference type="SAM" id="MobiDB-lite"/>
    </source>
</evidence>
<dbReference type="RefSeq" id="WP_075002617.1">
    <property type="nucleotide sequence ID" value="NZ_FOGO01000014.1"/>
</dbReference>
<dbReference type="AlphaFoldDB" id="A0A1H9VZA4"/>
<name>A0A1H9VZA4_9ACTN</name>
<reference evidence="4" key="1">
    <citation type="submission" date="2016-10" db="EMBL/GenBank/DDBJ databases">
        <authorList>
            <person name="Varghese N."/>
            <person name="Submissions S."/>
        </authorList>
    </citation>
    <scope>NUCLEOTIDE SEQUENCE [LARGE SCALE GENOMIC DNA]</scope>
    <source>
        <strain evidence="4">CGMCC 4.6825</strain>
    </source>
</reference>
<dbReference type="STRING" id="943816.AN217_04410"/>
<organism evidence="3 4">
    <name type="scientific">Streptomyces qinglanensis</name>
    <dbReference type="NCBI Taxonomy" id="943816"/>
    <lineage>
        <taxon>Bacteria</taxon>
        <taxon>Bacillati</taxon>
        <taxon>Actinomycetota</taxon>
        <taxon>Actinomycetes</taxon>
        <taxon>Kitasatosporales</taxon>
        <taxon>Streptomycetaceae</taxon>
        <taxon>Streptomyces</taxon>
    </lineage>
</organism>